<dbReference type="OrthoDB" id="331948at2759"/>
<keyword evidence="1" id="KW-0812">Transmembrane</keyword>
<accession>A0A5N6QCJ2</accession>
<feature type="transmembrane region" description="Helical" evidence="1">
    <location>
        <begin position="42"/>
        <end position="65"/>
    </location>
</feature>
<dbReference type="EMBL" id="CM017321">
    <property type="protein sequence ID" value="KAE7997008.1"/>
    <property type="molecule type" value="Genomic_DNA"/>
</dbReference>
<evidence type="ECO:0000313" key="2">
    <source>
        <dbReference type="EMBL" id="KAE7997008.1"/>
    </source>
</evidence>
<dbReference type="Proteomes" id="UP000327013">
    <property type="component" value="Chromosome 1"/>
</dbReference>
<keyword evidence="1" id="KW-0472">Membrane</keyword>
<gene>
    <name evidence="2" type="ORF">FH972_001683</name>
</gene>
<keyword evidence="1" id="KW-1133">Transmembrane helix</keyword>
<proteinExistence type="predicted"/>
<feature type="transmembrane region" description="Helical" evidence="1">
    <location>
        <begin position="7"/>
        <end position="30"/>
    </location>
</feature>
<reference evidence="2 3" key="1">
    <citation type="submission" date="2019-06" db="EMBL/GenBank/DDBJ databases">
        <title>A chromosomal-level reference genome of Carpinus fangiana (Coryloideae, Betulaceae).</title>
        <authorList>
            <person name="Yang X."/>
            <person name="Wang Z."/>
            <person name="Zhang L."/>
            <person name="Hao G."/>
            <person name="Liu J."/>
            <person name="Yang Y."/>
        </authorList>
    </citation>
    <scope>NUCLEOTIDE SEQUENCE [LARGE SCALE GENOMIC DNA]</scope>
    <source>
        <strain evidence="2">Cfa_2016G</strain>
        <tissue evidence="2">Leaf</tissue>
    </source>
</reference>
<dbReference type="AlphaFoldDB" id="A0A5N6QCJ2"/>
<name>A0A5N6QCJ2_9ROSI</name>
<sequence>MKCERFLTIPVSAVFLLMGFVYYITIFVFMEDWVGLQSSAGSLNSLIFSCLSFLCLFSFFSCVLIDPGRVPASYIPDVEESWVSDKETDKNVSVSCFHV</sequence>
<evidence type="ECO:0000256" key="1">
    <source>
        <dbReference type="SAM" id="Phobius"/>
    </source>
</evidence>
<evidence type="ECO:0000313" key="3">
    <source>
        <dbReference type="Proteomes" id="UP000327013"/>
    </source>
</evidence>
<organism evidence="2 3">
    <name type="scientific">Carpinus fangiana</name>
    <dbReference type="NCBI Taxonomy" id="176857"/>
    <lineage>
        <taxon>Eukaryota</taxon>
        <taxon>Viridiplantae</taxon>
        <taxon>Streptophyta</taxon>
        <taxon>Embryophyta</taxon>
        <taxon>Tracheophyta</taxon>
        <taxon>Spermatophyta</taxon>
        <taxon>Magnoliopsida</taxon>
        <taxon>eudicotyledons</taxon>
        <taxon>Gunneridae</taxon>
        <taxon>Pentapetalae</taxon>
        <taxon>rosids</taxon>
        <taxon>fabids</taxon>
        <taxon>Fagales</taxon>
        <taxon>Betulaceae</taxon>
        <taxon>Carpinus</taxon>
    </lineage>
</organism>
<protein>
    <submittedName>
        <fullName evidence="2">Uncharacterized protein</fullName>
    </submittedName>
</protein>
<keyword evidence="3" id="KW-1185">Reference proteome</keyword>